<feature type="binding site" evidence="11">
    <location>
        <begin position="16"/>
        <end position="19"/>
    </location>
    <ligand>
        <name>ATP</name>
        <dbReference type="ChEBI" id="CHEBI:30616"/>
    </ligand>
</feature>
<dbReference type="Proteomes" id="UP000885986">
    <property type="component" value="Unassembled WGS sequence"/>
</dbReference>
<dbReference type="GO" id="GO:0005737">
    <property type="term" value="C:cytoplasm"/>
    <property type="evidence" value="ECO:0007669"/>
    <property type="project" value="UniProtKB-SubCell"/>
</dbReference>
<feature type="binding site" evidence="11">
    <location>
        <position position="78"/>
    </location>
    <ligand>
        <name>UMP</name>
        <dbReference type="ChEBI" id="CHEBI:57865"/>
    </ligand>
</feature>
<evidence type="ECO:0000256" key="8">
    <source>
        <dbReference type="ARBA" id="ARBA00022840"/>
    </source>
</evidence>
<dbReference type="GO" id="GO:0044210">
    <property type="term" value="P:'de novo' CTP biosynthetic process"/>
    <property type="evidence" value="ECO:0007669"/>
    <property type="project" value="UniProtKB-UniRule"/>
</dbReference>
<evidence type="ECO:0000256" key="6">
    <source>
        <dbReference type="ARBA" id="ARBA00022741"/>
    </source>
</evidence>
<keyword evidence="9 11" id="KW-0665">Pyrimidine biosynthesis</keyword>
<dbReference type="InterPro" id="IPR015963">
    <property type="entry name" value="Uridylate_kinase_bac"/>
</dbReference>
<evidence type="ECO:0000256" key="5">
    <source>
        <dbReference type="ARBA" id="ARBA00022679"/>
    </source>
</evidence>
<protein>
    <recommendedName>
        <fullName evidence="11">Uridylate kinase</fullName>
        <shortName evidence="11">UK</shortName>
        <ecNumber evidence="11">2.7.4.22</ecNumber>
    </recommendedName>
    <alternativeName>
        <fullName evidence="11">Uridine monophosphate kinase</fullName>
        <shortName evidence="11">UMP kinase</shortName>
        <shortName evidence="11">UMPK</shortName>
    </alternativeName>
</protein>
<dbReference type="Pfam" id="PF00696">
    <property type="entry name" value="AA_kinase"/>
    <property type="match status" value="1"/>
</dbReference>
<keyword evidence="7 11" id="KW-0418">Kinase</keyword>
<gene>
    <name evidence="11" type="primary">pyrH</name>
    <name evidence="13" type="ORF">ENN98_06685</name>
</gene>
<evidence type="ECO:0000256" key="11">
    <source>
        <dbReference type="HAMAP-Rule" id="MF_01220"/>
    </source>
</evidence>
<dbReference type="NCBIfam" id="TIGR02075">
    <property type="entry name" value="pyrH_bact"/>
    <property type="match status" value="1"/>
</dbReference>
<dbReference type="HAMAP" id="MF_01220_B">
    <property type="entry name" value="PyrH_B"/>
    <property type="match status" value="1"/>
</dbReference>
<dbReference type="InterPro" id="IPR036393">
    <property type="entry name" value="AceGlu_kinase-like_sf"/>
</dbReference>
<feature type="domain" description="Aspartate/glutamate/uridylate kinase" evidence="12">
    <location>
        <begin position="12"/>
        <end position="220"/>
    </location>
</feature>
<comment type="caution">
    <text evidence="11">Lacks conserved residue(s) required for the propagation of feature annotation.</text>
</comment>
<keyword evidence="4 11" id="KW-0963">Cytoplasm</keyword>
<dbReference type="InterPro" id="IPR001048">
    <property type="entry name" value="Asp/Glu/Uridylate_kinase"/>
</dbReference>
<feature type="binding site" evidence="11">
    <location>
        <position position="175"/>
    </location>
    <ligand>
        <name>ATP</name>
        <dbReference type="ChEBI" id="CHEBI:30616"/>
    </ligand>
</feature>
<evidence type="ECO:0000259" key="12">
    <source>
        <dbReference type="Pfam" id="PF00696"/>
    </source>
</evidence>
<dbReference type="AlphaFoldDB" id="A0A7C2TJA6"/>
<evidence type="ECO:0000256" key="7">
    <source>
        <dbReference type="ARBA" id="ARBA00022777"/>
    </source>
</evidence>
<dbReference type="PIRSF" id="PIRSF005650">
    <property type="entry name" value="Uridylate_kin"/>
    <property type="match status" value="1"/>
</dbReference>
<keyword evidence="5 11" id="KW-0808">Transferase</keyword>
<proteinExistence type="inferred from homology"/>
<sequence length="241" mass="25864">MSGQSSNKPHRRVLLKLSGEALMGRQAYGISGEVLNYLAAEIREIVALGVQVGLVIGAGNIFRGMAGSAAGMDRATADNMGMLATVINALSLHDALERQGVAARVLSAIDMPSVCESFSRQKAQHHLNKDRVVVFAAGTGNPYFTTDTAAMLRALEIKADLVCKATRVDGVYDKDPLRHQDAVRFDTLSFEEVLTRRLKVMDSAAISLAMDNATPIMVFDMNVPGNMKKAVSGEQVGTLIK</sequence>
<reference evidence="13" key="1">
    <citation type="journal article" date="2020" name="mSystems">
        <title>Genome- and Community-Level Interaction Insights into Carbon Utilization and Element Cycling Functions of Hydrothermarchaeota in Hydrothermal Sediment.</title>
        <authorList>
            <person name="Zhou Z."/>
            <person name="Liu Y."/>
            <person name="Xu W."/>
            <person name="Pan J."/>
            <person name="Luo Z.H."/>
            <person name="Li M."/>
        </authorList>
    </citation>
    <scope>NUCLEOTIDE SEQUENCE [LARGE SCALE GENOMIC DNA]</scope>
    <source>
        <strain evidence="13">SpSt-1224</strain>
    </source>
</reference>
<feature type="binding site" evidence="11">
    <location>
        <position position="59"/>
    </location>
    <ligand>
        <name>ATP</name>
        <dbReference type="ChEBI" id="CHEBI:30616"/>
    </ligand>
</feature>
<comment type="function">
    <text evidence="11">Catalyzes the reversible phosphorylation of UMP to UDP.</text>
</comment>
<dbReference type="InterPro" id="IPR011817">
    <property type="entry name" value="Uridylate_kinase"/>
</dbReference>
<dbReference type="SUPFAM" id="SSF53633">
    <property type="entry name" value="Carbamate kinase-like"/>
    <property type="match status" value="1"/>
</dbReference>
<dbReference type="UniPathway" id="UPA00159">
    <property type="reaction ID" value="UER00275"/>
</dbReference>
<evidence type="ECO:0000256" key="1">
    <source>
        <dbReference type="ARBA" id="ARBA00004496"/>
    </source>
</evidence>
<evidence type="ECO:0000256" key="4">
    <source>
        <dbReference type="ARBA" id="ARBA00022490"/>
    </source>
</evidence>
<dbReference type="PANTHER" id="PTHR42833:SF4">
    <property type="entry name" value="URIDYLATE KINASE PUMPKIN, CHLOROPLASTIC"/>
    <property type="match status" value="1"/>
</dbReference>
<evidence type="ECO:0000256" key="9">
    <source>
        <dbReference type="ARBA" id="ARBA00022975"/>
    </source>
</evidence>
<comment type="similarity">
    <text evidence="3 11">Belongs to the UMP kinase family.</text>
</comment>
<dbReference type="PANTHER" id="PTHR42833">
    <property type="entry name" value="URIDYLATE KINASE"/>
    <property type="match status" value="1"/>
</dbReference>
<organism evidence="13">
    <name type="scientific">Desulfurivibrio alkaliphilus</name>
    <dbReference type="NCBI Taxonomy" id="427923"/>
    <lineage>
        <taxon>Bacteria</taxon>
        <taxon>Pseudomonadati</taxon>
        <taxon>Thermodesulfobacteriota</taxon>
        <taxon>Desulfobulbia</taxon>
        <taxon>Desulfobulbales</taxon>
        <taxon>Desulfobulbaceae</taxon>
        <taxon>Desulfurivibrio</taxon>
    </lineage>
</organism>
<feature type="binding site" evidence="11">
    <location>
        <position position="172"/>
    </location>
    <ligand>
        <name>ATP</name>
        <dbReference type="ChEBI" id="CHEBI:30616"/>
    </ligand>
</feature>
<name>A0A7C2TJA6_9BACT</name>
<comment type="caution">
    <text evidence="13">The sequence shown here is derived from an EMBL/GenBank/DDBJ whole genome shotgun (WGS) entry which is preliminary data.</text>
</comment>
<keyword evidence="6 11" id="KW-0547">Nucleotide-binding</keyword>
<dbReference type="FunFam" id="3.40.1160.10:FF:000001">
    <property type="entry name" value="Uridylate kinase"/>
    <property type="match status" value="1"/>
</dbReference>
<keyword evidence="8 11" id="KW-0067">ATP-binding</keyword>
<dbReference type="EMBL" id="DSDS01000149">
    <property type="protein sequence ID" value="HET98363.1"/>
    <property type="molecule type" value="Genomic_DNA"/>
</dbReference>
<dbReference type="GO" id="GO:0033862">
    <property type="term" value="F:UMP kinase activity"/>
    <property type="evidence" value="ECO:0007669"/>
    <property type="project" value="UniProtKB-EC"/>
</dbReference>
<dbReference type="Gene3D" id="3.40.1160.10">
    <property type="entry name" value="Acetylglutamate kinase-like"/>
    <property type="match status" value="1"/>
</dbReference>
<dbReference type="EC" id="2.7.4.22" evidence="11"/>
<feature type="binding site" evidence="11">
    <location>
        <position position="63"/>
    </location>
    <ligand>
        <name>ATP</name>
        <dbReference type="ChEBI" id="CHEBI:30616"/>
    </ligand>
</feature>
<evidence type="ECO:0000313" key="13">
    <source>
        <dbReference type="EMBL" id="HET98363.1"/>
    </source>
</evidence>
<feature type="binding site" evidence="11">
    <location>
        <begin position="139"/>
        <end position="146"/>
    </location>
    <ligand>
        <name>UMP</name>
        <dbReference type="ChEBI" id="CHEBI:57865"/>
    </ligand>
</feature>
<comment type="pathway">
    <text evidence="2 11">Pyrimidine metabolism; CTP biosynthesis via de novo pathway; UDP from UMP (UMPK route): step 1/1.</text>
</comment>
<comment type="subcellular location">
    <subcellularLocation>
        <location evidence="1 11">Cytoplasm</location>
    </subcellularLocation>
</comment>
<dbReference type="CDD" id="cd04254">
    <property type="entry name" value="AAK_UMPK-PyrH-Ec"/>
    <property type="match status" value="1"/>
</dbReference>
<dbReference type="GO" id="GO:0005524">
    <property type="term" value="F:ATP binding"/>
    <property type="evidence" value="ECO:0007669"/>
    <property type="project" value="UniProtKB-KW"/>
</dbReference>
<feature type="binding site" evidence="11">
    <location>
        <position position="166"/>
    </location>
    <ligand>
        <name>ATP</name>
        <dbReference type="ChEBI" id="CHEBI:30616"/>
    </ligand>
</feature>
<comment type="activity regulation">
    <text evidence="11">Inhibited by UTP.</text>
</comment>
<evidence type="ECO:0000256" key="2">
    <source>
        <dbReference type="ARBA" id="ARBA00004791"/>
    </source>
</evidence>
<evidence type="ECO:0000256" key="3">
    <source>
        <dbReference type="ARBA" id="ARBA00007614"/>
    </source>
</evidence>
<dbReference type="GO" id="GO:0006225">
    <property type="term" value="P:UDP biosynthetic process"/>
    <property type="evidence" value="ECO:0007669"/>
    <property type="project" value="TreeGrafter"/>
</dbReference>
<evidence type="ECO:0000256" key="10">
    <source>
        <dbReference type="ARBA" id="ARBA00047767"/>
    </source>
</evidence>
<comment type="catalytic activity">
    <reaction evidence="10 11">
        <text>UMP + ATP = UDP + ADP</text>
        <dbReference type="Rhea" id="RHEA:24400"/>
        <dbReference type="ChEBI" id="CHEBI:30616"/>
        <dbReference type="ChEBI" id="CHEBI:57865"/>
        <dbReference type="ChEBI" id="CHEBI:58223"/>
        <dbReference type="ChEBI" id="CHEBI:456216"/>
        <dbReference type="EC" id="2.7.4.22"/>
    </reaction>
</comment>
<comment type="subunit">
    <text evidence="11">Homohexamer.</text>
</comment>
<accession>A0A7C2TJA6</accession>